<dbReference type="SUPFAM" id="SSF52309">
    <property type="entry name" value="N-(deoxy)ribosyltransferase-like"/>
    <property type="match status" value="1"/>
</dbReference>
<dbReference type="EMBL" id="VTUZ01000001">
    <property type="protein sequence ID" value="KAA1016219.1"/>
    <property type="molecule type" value="Genomic_DNA"/>
</dbReference>
<evidence type="ECO:0000313" key="2">
    <source>
        <dbReference type="Proteomes" id="UP000325273"/>
    </source>
</evidence>
<organism evidence="1 2">
    <name type="scientific">Paraburkholderia panacisoli</name>
    <dbReference type="NCBI Taxonomy" id="2603818"/>
    <lineage>
        <taxon>Bacteria</taxon>
        <taxon>Pseudomonadati</taxon>
        <taxon>Pseudomonadota</taxon>
        <taxon>Betaproteobacteria</taxon>
        <taxon>Burkholderiales</taxon>
        <taxon>Burkholderiaceae</taxon>
        <taxon>Paraburkholderia</taxon>
    </lineage>
</organism>
<gene>
    <name evidence="1" type="ORF">FVF58_02505</name>
</gene>
<protein>
    <submittedName>
        <fullName evidence="1">Uncharacterized protein</fullName>
    </submittedName>
</protein>
<dbReference type="Proteomes" id="UP000325273">
    <property type="component" value="Unassembled WGS sequence"/>
</dbReference>
<accession>A0A5B0HLX3</accession>
<dbReference type="AlphaFoldDB" id="A0A5B0HLX3"/>
<name>A0A5B0HLX3_9BURK</name>
<sequence length="428" mass="47809">MSTIVYWAHSYREEDAAVNQYFGMLIEQAGSMIVNFDPPSQSVSESKLQQNRRSCDGMVAVLTWRETGPSPYILFEVGLALRARMPVVAFVDDRLVDNILPPRVLQQRFSHRTYFRQVREHSYALRALKAYMGEPPPTRYQPNSGQRGCGVIGMTAMTTQDRNVVTQFVEKRGYRVVNLEKVHTDNPLLFDPLEHLAILHITLRCVDSRTSHSRYWAGAVSAAALPSITLTTNRAYPFNGQFPREFQPRIVDLHGGLSLEEVLKDEFDLFEQNFLSAQQPETIERYVRMQLQAGDLAGNYEAGTRQLFVGAIMGDQYNVSGQTGAVGPQAHAHDISFTQVWNQLEGKIDLVRLADELTRLQQAMSHEAVEADQKLALGAVAAAEQSAREKNGPKTIEYLKTAGKWTLGIAEKIGVDLAKEAIKGAIGL</sequence>
<proteinExistence type="predicted"/>
<keyword evidence="2" id="KW-1185">Reference proteome</keyword>
<comment type="caution">
    <text evidence="1">The sequence shown here is derived from an EMBL/GenBank/DDBJ whole genome shotgun (WGS) entry which is preliminary data.</text>
</comment>
<evidence type="ECO:0000313" key="1">
    <source>
        <dbReference type="EMBL" id="KAA1016219.1"/>
    </source>
</evidence>
<dbReference type="RefSeq" id="WP_149668332.1">
    <property type="nucleotide sequence ID" value="NZ_VTUZ01000001.1"/>
</dbReference>
<reference evidence="1 2" key="1">
    <citation type="submission" date="2019-08" db="EMBL/GenBank/DDBJ databases">
        <title>Paraburkholderia sp. DCY113.</title>
        <authorList>
            <person name="Kang J."/>
        </authorList>
    </citation>
    <scope>NUCLEOTIDE SEQUENCE [LARGE SCALE GENOMIC DNA]</scope>
    <source>
        <strain evidence="1 2">DCY113</strain>
    </source>
</reference>